<dbReference type="PROSITE" id="PS51318">
    <property type="entry name" value="TAT"/>
    <property type="match status" value="1"/>
</dbReference>
<keyword evidence="3" id="KW-0443">Lipid metabolism</keyword>
<keyword evidence="3" id="KW-0746">Sphingolipid metabolism</keyword>
<dbReference type="InterPro" id="IPR031331">
    <property type="entry name" value="NEUT/ALK_ceramidase_C"/>
</dbReference>
<gene>
    <name evidence="7" type="ORF">ACFFVD_04530</name>
</gene>
<comment type="similarity">
    <text evidence="1 3">Belongs to the neutral ceramidase family.</text>
</comment>
<evidence type="ECO:0000313" key="8">
    <source>
        <dbReference type="Proteomes" id="UP001589700"/>
    </source>
</evidence>
<evidence type="ECO:0000313" key="7">
    <source>
        <dbReference type="EMBL" id="MFB9259061.1"/>
    </source>
</evidence>
<dbReference type="Pfam" id="PF17048">
    <property type="entry name" value="Ceramidse_alk_C"/>
    <property type="match status" value="1"/>
</dbReference>
<accession>A0ABV5JN22</accession>
<evidence type="ECO:0000259" key="5">
    <source>
        <dbReference type="Pfam" id="PF04734"/>
    </source>
</evidence>
<evidence type="ECO:0000259" key="6">
    <source>
        <dbReference type="Pfam" id="PF17048"/>
    </source>
</evidence>
<dbReference type="PANTHER" id="PTHR12670:SF1">
    <property type="entry name" value="NEUTRAL CERAMIDASE"/>
    <property type="match status" value="1"/>
</dbReference>
<feature type="domain" description="Neutral/alkaline non-lysosomal ceramidase C-terminal" evidence="6">
    <location>
        <begin position="576"/>
        <end position="732"/>
    </location>
</feature>
<dbReference type="Proteomes" id="UP001589700">
    <property type="component" value="Unassembled WGS sequence"/>
</dbReference>
<sequence>MTDSPAPAATTPDPDATPARTGRPKVGESRAGRSEAGISRVGDSRGESPRGGGSQFGTVNRRTVLGGAAALGGVAALQSILPPMAAAQPTEMYVGRGIGDMTGEPLGAGFNGYADTEQLSVGLHLRQRARAFVFAESSSSPRFLHVTAEIGLMFQSIQQEVLRRLGAEFGGTYHEGNVVLTATHTHVAPGGTSGHAMVDLSMLGFRPVTFEANVAGIVDAVRMAHHDLAPSTVGVTTGALHDAGVNRSRGSFDRDRPDERAHFPEGIDPRSQSLQITRGGQLVGVLNWFATHATSMTSHALLASSDNKGYAAWHWEREVSGQDYLAGGTPGLITAFAQTNPGDVSPNLDLSPGQGPTADEWLNTRINGERQFAAARDQVGRGVRGLGAGIDVRHTWVDMSNVEVRPEFTGDGHTHRTSIAALGAAFASGSQEDGGGGDELPFNEGARGGNPGVKAITDVVIPAWLREEHAPKDVLLPMGLVPGAIQRVFPFHLVRLGGHYLFALGFEPTVVSGLRLRRTLAAELGVPEDHVTVQGYSNAYGHYITTPEEYSAQNYEGGATIFGPWTLPAIQQIAAELARSMRAGTPLDPGTSERDLTGQIPASPLGNPLVDTPAPLRNFGDVLDPPLAKYRAGQRVLVRFSGTHPNSDLRRGDTYLAVERNDGGRWVRVHDDGDWSTMIVFEGLLTVTNAVITWDIPPGTPAGEYRIVYTASGRGIDGRLFPVRGESQAFDVR</sequence>
<protein>
    <recommendedName>
        <fullName evidence="3">Neutral ceramidase</fullName>
        <ecNumber evidence="3">3.5.1.23</ecNumber>
    </recommendedName>
</protein>
<feature type="region of interest" description="Disordered" evidence="4">
    <location>
        <begin position="244"/>
        <end position="271"/>
    </location>
</feature>
<name>A0ABV5JN22_9ACTN</name>
<keyword evidence="8" id="KW-1185">Reference proteome</keyword>
<evidence type="ECO:0000256" key="1">
    <source>
        <dbReference type="ARBA" id="ARBA00009835"/>
    </source>
</evidence>
<feature type="domain" description="Neutral/alkaline non-lysosomal ceramidase N-terminal" evidence="5">
    <location>
        <begin position="94"/>
        <end position="572"/>
    </location>
</feature>
<dbReference type="InterPro" id="IPR031329">
    <property type="entry name" value="NEUT/ALK_ceramidase_N"/>
</dbReference>
<evidence type="ECO:0000256" key="4">
    <source>
        <dbReference type="SAM" id="MobiDB-lite"/>
    </source>
</evidence>
<dbReference type="EC" id="3.5.1.23" evidence="3"/>
<feature type="compositionally biased region" description="Low complexity" evidence="4">
    <location>
        <begin position="1"/>
        <end position="21"/>
    </location>
</feature>
<comment type="caution">
    <text evidence="7">The sequence shown here is derived from an EMBL/GenBank/DDBJ whole genome shotgun (WGS) entry which is preliminary data.</text>
</comment>
<dbReference type="EMBL" id="JBHMDY010000002">
    <property type="protein sequence ID" value="MFB9259061.1"/>
    <property type="molecule type" value="Genomic_DNA"/>
</dbReference>
<dbReference type="InterPro" id="IPR006823">
    <property type="entry name" value="Ceramidase_alk"/>
</dbReference>
<dbReference type="RefSeq" id="WP_182631556.1">
    <property type="nucleotide sequence ID" value="NZ_JAALDM010000064.1"/>
</dbReference>
<evidence type="ECO:0000256" key="3">
    <source>
        <dbReference type="RuleBase" id="RU366019"/>
    </source>
</evidence>
<keyword evidence="2 3" id="KW-0378">Hydrolase</keyword>
<dbReference type="Gene3D" id="2.60.40.2300">
    <property type="entry name" value="Neutral/alkaline non-lysosomal ceramidase, C-terminal domain"/>
    <property type="match status" value="1"/>
</dbReference>
<dbReference type="InterPro" id="IPR006311">
    <property type="entry name" value="TAT_signal"/>
</dbReference>
<comment type="catalytic activity">
    <reaction evidence="3">
        <text>an N-acylsphing-4-enine + H2O = sphing-4-enine + a fatty acid</text>
        <dbReference type="Rhea" id="RHEA:20856"/>
        <dbReference type="ChEBI" id="CHEBI:15377"/>
        <dbReference type="ChEBI" id="CHEBI:28868"/>
        <dbReference type="ChEBI" id="CHEBI:52639"/>
        <dbReference type="ChEBI" id="CHEBI:57756"/>
        <dbReference type="EC" id="3.5.1.23"/>
    </reaction>
</comment>
<dbReference type="InterPro" id="IPR038445">
    <property type="entry name" value="NCDase_C_sf"/>
</dbReference>
<feature type="region of interest" description="Disordered" evidence="4">
    <location>
        <begin position="1"/>
        <end position="59"/>
    </location>
</feature>
<dbReference type="Pfam" id="PF04734">
    <property type="entry name" value="Ceramidase_alk"/>
    <property type="match status" value="1"/>
</dbReference>
<reference evidence="7 8" key="1">
    <citation type="submission" date="2024-09" db="EMBL/GenBank/DDBJ databases">
        <authorList>
            <person name="Sun Q."/>
            <person name="Mori K."/>
        </authorList>
    </citation>
    <scope>NUCLEOTIDE SEQUENCE [LARGE SCALE GENOMIC DNA]</scope>
    <source>
        <strain evidence="7 8">CCM 7659</strain>
    </source>
</reference>
<organism evidence="7 8">
    <name type="scientific">Dietzia aerolata</name>
    <dbReference type="NCBI Taxonomy" id="595984"/>
    <lineage>
        <taxon>Bacteria</taxon>
        <taxon>Bacillati</taxon>
        <taxon>Actinomycetota</taxon>
        <taxon>Actinomycetes</taxon>
        <taxon>Mycobacteriales</taxon>
        <taxon>Dietziaceae</taxon>
        <taxon>Dietzia</taxon>
    </lineage>
</organism>
<evidence type="ECO:0000256" key="2">
    <source>
        <dbReference type="ARBA" id="ARBA00022801"/>
    </source>
</evidence>
<proteinExistence type="inferred from homology"/>
<feature type="compositionally biased region" description="Basic and acidic residues" evidence="4">
    <location>
        <begin position="250"/>
        <end position="268"/>
    </location>
</feature>
<dbReference type="PANTHER" id="PTHR12670">
    <property type="entry name" value="CERAMIDASE"/>
    <property type="match status" value="1"/>
</dbReference>